<comment type="caution">
    <text evidence="2">The sequence shown here is derived from an EMBL/GenBank/DDBJ whole genome shotgun (WGS) entry which is preliminary data.</text>
</comment>
<dbReference type="AlphaFoldDB" id="A0A4R7EWS4"/>
<gene>
    <name evidence="2" type="ORF">C8P70_11449</name>
</gene>
<evidence type="ECO:0000313" key="2">
    <source>
        <dbReference type="EMBL" id="TDS57916.1"/>
    </source>
</evidence>
<dbReference type="Proteomes" id="UP000295215">
    <property type="component" value="Unassembled WGS sequence"/>
</dbReference>
<dbReference type="PANTHER" id="PTHR35024">
    <property type="entry name" value="HYPOTHETICAL CYTOSOLIC PROTEIN"/>
    <property type="match status" value="1"/>
</dbReference>
<evidence type="ECO:0000256" key="1">
    <source>
        <dbReference type="ARBA" id="ARBA00044755"/>
    </source>
</evidence>
<dbReference type="Pfam" id="PF04519">
    <property type="entry name" value="Bactofilin"/>
    <property type="match status" value="1"/>
</dbReference>
<proteinExistence type="inferred from homology"/>
<dbReference type="EMBL" id="SOAG01000014">
    <property type="protein sequence ID" value="TDS57916.1"/>
    <property type="molecule type" value="Genomic_DNA"/>
</dbReference>
<organism evidence="2 3">
    <name type="scientific">Myroides indicus</name>
    <dbReference type="NCBI Taxonomy" id="1323422"/>
    <lineage>
        <taxon>Bacteria</taxon>
        <taxon>Pseudomonadati</taxon>
        <taxon>Bacteroidota</taxon>
        <taxon>Flavobacteriia</taxon>
        <taxon>Flavobacteriales</taxon>
        <taxon>Flavobacteriaceae</taxon>
        <taxon>Myroides</taxon>
    </lineage>
</organism>
<protein>
    <submittedName>
        <fullName evidence="2">Cytoskeletal protein CcmA (Bactofilin family)</fullName>
    </submittedName>
</protein>
<dbReference type="OrthoDB" id="5432602at2"/>
<dbReference type="InterPro" id="IPR007607">
    <property type="entry name" value="BacA/B"/>
</dbReference>
<comment type="similarity">
    <text evidence="1">Belongs to the bactofilin family.</text>
</comment>
<dbReference type="PANTHER" id="PTHR35024:SF4">
    <property type="entry name" value="POLYMER-FORMING CYTOSKELETAL PROTEIN"/>
    <property type="match status" value="1"/>
</dbReference>
<evidence type="ECO:0000313" key="3">
    <source>
        <dbReference type="Proteomes" id="UP000295215"/>
    </source>
</evidence>
<dbReference type="RefSeq" id="WP_133712664.1">
    <property type="nucleotide sequence ID" value="NZ_SOAG01000014.1"/>
</dbReference>
<keyword evidence="3" id="KW-1185">Reference proteome</keyword>
<reference evidence="2 3" key="1">
    <citation type="submission" date="2019-03" db="EMBL/GenBank/DDBJ databases">
        <title>Genomic Encyclopedia of Archaeal and Bacterial Type Strains, Phase II (KMG-II): from individual species to whole genera.</title>
        <authorList>
            <person name="Goeker M."/>
        </authorList>
    </citation>
    <scope>NUCLEOTIDE SEQUENCE [LARGE SCALE GENOMIC DNA]</scope>
    <source>
        <strain evidence="2 3">DSM 28213</strain>
    </source>
</reference>
<accession>A0A4R7EWS4</accession>
<sequence length="120" mass="12912">MFEKLKKANYVDSLGRTNRIVEGTVIKGNIEAVADLRLDGILEGDLIVKGRVVLGPTAKVIGNIECENSDIEGVVEGKIKVSDLLHLKSNALIKGEITVGRLSVEPGAKIEVNCQMRGTE</sequence>
<name>A0A4R7EWS4_9FLAO</name>